<name>A0A430FJ01_9BIFI</name>
<dbReference type="FunFam" id="3.40.50.300:FF:000016">
    <property type="entry name" value="Oligopeptide ABC transporter ATP-binding component"/>
    <property type="match status" value="1"/>
</dbReference>
<dbReference type="PROSITE" id="PS00211">
    <property type="entry name" value="ABC_TRANSPORTER_1"/>
    <property type="match status" value="1"/>
</dbReference>
<reference evidence="6 7" key="1">
    <citation type="submission" date="2018-09" db="EMBL/GenBank/DDBJ databases">
        <title>Characterization of the phylogenetic diversity of five novel species belonging to the genus Bifidobacterium.</title>
        <authorList>
            <person name="Lugli G.A."/>
            <person name="Duranti S."/>
            <person name="Milani C."/>
        </authorList>
    </citation>
    <scope>NUCLEOTIDE SEQUENCE [LARGE SCALE GENOMIC DNA]</scope>
    <source>
        <strain evidence="6 7">2034B</strain>
    </source>
</reference>
<dbReference type="AlphaFoldDB" id="A0A430FJ01"/>
<dbReference type="EMBL" id="QXGL01000004">
    <property type="protein sequence ID" value="RSX52816.1"/>
    <property type="molecule type" value="Genomic_DNA"/>
</dbReference>
<dbReference type="OrthoDB" id="8481147at2"/>
<dbReference type="SUPFAM" id="SSF52540">
    <property type="entry name" value="P-loop containing nucleoside triphosphate hydrolases"/>
    <property type="match status" value="1"/>
</dbReference>
<dbReference type="Pfam" id="PF00005">
    <property type="entry name" value="ABC_tran"/>
    <property type="match status" value="1"/>
</dbReference>
<feature type="domain" description="ABC transporter" evidence="5">
    <location>
        <begin position="12"/>
        <end position="257"/>
    </location>
</feature>
<dbReference type="InterPro" id="IPR027417">
    <property type="entry name" value="P-loop_NTPase"/>
</dbReference>
<dbReference type="InterPro" id="IPR013563">
    <property type="entry name" value="Oligopep_ABC_C"/>
</dbReference>
<accession>A0A430FJ01</accession>
<dbReference type="InterPro" id="IPR003439">
    <property type="entry name" value="ABC_transporter-like_ATP-bd"/>
</dbReference>
<dbReference type="PROSITE" id="PS50893">
    <property type="entry name" value="ABC_TRANSPORTER_2"/>
    <property type="match status" value="1"/>
</dbReference>
<dbReference type="GO" id="GO:0055085">
    <property type="term" value="P:transmembrane transport"/>
    <property type="evidence" value="ECO:0007669"/>
    <property type="project" value="UniProtKB-ARBA"/>
</dbReference>
<dbReference type="CDD" id="cd03257">
    <property type="entry name" value="ABC_NikE_OppD_transporters"/>
    <property type="match status" value="1"/>
</dbReference>
<evidence type="ECO:0000313" key="6">
    <source>
        <dbReference type="EMBL" id="RSX52816.1"/>
    </source>
</evidence>
<comment type="caution">
    <text evidence="6">The sequence shown here is derived from an EMBL/GenBank/DDBJ whole genome shotgun (WGS) entry which is preliminary data.</text>
</comment>
<dbReference type="InterPro" id="IPR017871">
    <property type="entry name" value="ABC_transporter-like_CS"/>
</dbReference>
<dbReference type="GO" id="GO:0005524">
    <property type="term" value="F:ATP binding"/>
    <property type="evidence" value="ECO:0007669"/>
    <property type="project" value="UniProtKB-KW"/>
</dbReference>
<evidence type="ECO:0000256" key="2">
    <source>
        <dbReference type="ARBA" id="ARBA00022448"/>
    </source>
</evidence>
<dbReference type="Gene3D" id="3.40.50.300">
    <property type="entry name" value="P-loop containing nucleotide triphosphate hydrolases"/>
    <property type="match status" value="1"/>
</dbReference>
<evidence type="ECO:0000313" key="7">
    <source>
        <dbReference type="Proteomes" id="UP000287533"/>
    </source>
</evidence>
<proteinExistence type="inferred from homology"/>
<dbReference type="SMART" id="SM00382">
    <property type="entry name" value="AAA"/>
    <property type="match status" value="1"/>
</dbReference>
<dbReference type="InterPro" id="IPR003593">
    <property type="entry name" value="AAA+_ATPase"/>
</dbReference>
<comment type="similarity">
    <text evidence="1">Belongs to the ABC transporter superfamily.</text>
</comment>
<evidence type="ECO:0000256" key="3">
    <source>
        <dbReference type="ARBA" id="ARBA00022741"/>
    </source>
</evidence>
<dbReference type="Pfam" id="PF08352">
    <property type="entry name" value="oligo_HPY"/>
    <property type="match status" value="1"/>
</dbReference>
<dbReference type="Proteomes" id="UP000287533">
    <property type="component" value="Unassembled WGS sequence"/>
</dbReference>
<dbReference type="RefSeq" id="WP_125981254.1">
    <property type="nucleotide sequence ID" value="NZ_QXGL01000004.1"/>
</dbReference>
<keyword evidence="7" id="KW-1185">Reference proteome</keyword>
<organism evidence="6 7">
    <name type="scientific">Bifidobacterium goeldii</name>
    <dbReference type="NCBI Taxonomy" id="2306975"/>
    <lineage>
        <taxon>Bacteria</taxon>
        <taxon>Bacillati</taxon>
        <taxon>Actinomycetota</taxon>
        <taxon>Actinomycetes</taxon>
        <taxon>Bifidobacteriales</taxon>
        <taxon>Bifidobacteriaceae</taxon>
        <taxon>Bifidobacterium</taxon>
    </lineage>
</organism>
<keyword evidence="3" id="KW-0547">Nucleotide-binding</keyword>
<evidence type="ECO:0000256" key="1">
    <source>
        <dbReference type="ARBA" id="ARBA00005417"/>
    </source>
</evidence>
<gene>
    <name evidence="6" type="ORF">D2E25_1387</name>
</gene>
<sequence length="355" mass="39423">MSDILFDVQHLTKVFDLGRGVVDGQSRKLELYAVEDMSFQMMQGETLGVVGESGSGKSTMGRCLVGLEHATSGTVLYKGRDISKVSKSEARELRKDMQIVFQNPSSSFNPRKTIGESLKEVALFHGLNREQADARIRDLLGFVNLPDDVLDARSNGLSGGQLQRLAIVRALIPDPEFILADEPVSALDVSVQAQILHLFDDLKKRMGVSTLFVSHDLTVVEHLCDRVIVMYLGAIVEMAESRELFDHPLHPYTQSLLSSRPKEYPWQDVKHLELNGDIPTAIGEAHNCRFHTRCPVNVHGVCDQERPPLVEVTPGHWVSCIISDPDRHFGDEFQLTDGAWHRTHAQSATPAAQAV</sequence>
<keyword evidence="4 6" id="KW-0067">ATP-binding</keyword>
<keyword evidence="2" id="KW-0813">Transport</keyword>
<dbReference type="InterPro" id="IPR050319">
    <property type="entry name" value="ABC_transp_ATP-bind"/>
</dbReference>
<dbReference type="GO" id="GO:0016887">
    <property type="term" value="F:ATP hydrolysis activity"/>
    <property type="evidence" value="ECO:0007669"/>
    <property type="project" value="InterPro"/>
</dbReference>
<evidence type="ECO:0000259" key="5">
    <source>
        <dbReference type="PROSITE" id="PS50893"/>
    </source>
</evidence>
<dbReference type="PANTHER" id="PTHR43776">
    <property type="entry name" value="TRANSPORT ATP-BINDING PROTEIN"/>
    <property type="match status" value="1"/>
</dbReference>
<protein>
    <submittedName>
        <fullName evidence="6">Oligopeptide ABC transporter ATP-binding protein</fullName>
    </submittedName>
</protein>
<dbReference type="GO" id="GO:0015833">
    <property type="term" value="P:peptide transport"/>
    <property type="evidence" value="ECO:0007669"/>
    <property type="project" value="InterPro"/>
</dbReference>
<dbReference type="NCBIfam" id="TIGR01727">
    <property type="entry name" value="oligo_HPY"/>
    <property type="match status" value="1"/>
</dbReference>
<evidence type="ECO:0000256" key="4">
    <source>
        <dbReference type="ARBA" id="ARBA00022840"/>
    </source>
</evidence>